<proteinExistence type="inferred from homology"/>
<dbReference type="Proteomes" id="UP000189580">
    <property type="component" value="Chromosome a"/>
</dbReference>
<dbReference type="EMBL" id="CP014501">
    <property type="protein sequence ID" value="ANB12030.1"/>
    <property type="molecule type" value="Genomic_DNA"/>
</dbReference>
<dbReference type="RefSeq" id="XP_018734507.1">
    <property type="nucleotide sequence ID" value="XM_018879585.1"/>
</dbReference>
<feature type="transmembrane region" description="Helical" evidence="9">
    <location>
        <begin position="20"/>
        <end position="39"/>
    </location>
</feature>
<evidence type="ECO:0000256" key="5">
    <source>
        <dbReference type="ARBA" id="ARBA00022824"/>
    </source>
</evidence>
<evidence type="ECO:0000256" key="6">
    <source>
        <dbReference type="ARBA" id="ARBA00022989"/>
    </source>
</evidence>
<evidence type="ECO:0000313" key="10">
    <source>
        <dbReference type="EMBL" id="ANB12030.1"/>
    </source>
</evidence>
<keyword evidence="4 9" id="KW-0812">Transmembrane</keyword>
<dbReference type="GO" id="GO:0006465">
    <property type="term" value="P:signal peptide processing"/>
    <property type="evidence" value="ECO:0007669"/>
    <property type="project" value="InterPro"/>
</dbReference>
<evidence type="ECO:0000313" key="11">
    <source>
        <dbReference type="Proteomes" id="UP000189580"/>
    </source>
</evidence>
<keyword evidence="6 9" id="KW-1133">Transmembrane helix</keyword>
<evidence type="ECO:0000256" key="3">
    <source>
        <dbReference type="ARBA" id="ARBA00017057"/>
    </source>
</evidence>
<dbReference type="InterPro" id="IPR009582">
    <property type="entry name" value="Spc2/SPCS2"/>
</dbReference>
<accession>A0A167CRP6</accession>
<evidence type="ECO:0000256" key="4">
    <source>
        <dbReference type="ARBA" id="ARBA00022692"/>
    </source>
</evidence>
<evidence type="ECO:0000256" key="8">
    <source>
        <dbReference type="ARBA" id="ARBA00045608"/>
    </source>
</evidence>
<comment type="similarity">
    <text evidence="2">Belongs to the SPCS2 family.</text>
</comment>
<dbReference type="OrthoDB" id="29558at2759"/>
<keyword evidence="7 9" id="KW-0472">Membrane</keyword>
<protein>
    <recommendedName>
        <fullName evidence="3">Signal peptidase complex subunit 2</fullName>
    </recommendedName>
</protein>
<dbReference type="PANTHER" id="PTHR13085:SF0">
    <property type="entry name" value="SIGNAL PEPTIDASE COMPLEX SUBUNIT 2"/>
    <property type="match status" value="1"/>
</dbReference>
<sequence>MTGLVFYLERTKGFYAAYNEMAAGVAVYFVLALAYQFWISKVEKNAKYLGQHPSTGSRIAIITSSPKATSEYNVTVYISDKSDKVVETQELKGNFTDWFNVNGFIVYDKFATAIASVVPTVPKKDL</sequence>
<keyword evidence="11" id="KW-1185">Reference proteome</keyword>
<evidence type="ECO:0000256" key="7">
    <source>
        <dbReference type="ARBA" id="ARBA00023136"/>
    </source>
</evidence>
<evidence type="ECO:0000256" key="1">
    <source>
        <dbReference type="ARBA" id="ARBA00004477"/>
    </source>
</evidence>
<organism evidence="10 11">
    <name type="scientific">Sugiyamaella lignohabitans</name>
    <dbReference type="NCBI Taxonomy" id="796027"/>
    <lineage>
        <taxon>Eukaryota</taxon>
        <taxon>Fungi</taxon>
        <taxon>Dikarya</taxon>
        <taxon>Ascomycota</taxon>
        <taxon>Saccharomycotina</taxon>
        <taxon>Dipodascomycetes</taxon>
        <taxon>Dipodascales</taxon>
        <taxon>Trichomonascaceae</taxon>
        <taxon>Sugiyamaella</taxon>
    </lineage>
</organism>
<dbReference type="KEGG" id="slb:AWJ20_263"/>
<evidence type="ECO:0000256" key="2">
    <source>
        <dbReference type="ARBA" id="ARBA00007324"/>
    </source>
</evidence>
<comment type="subcellular location">
    <subcellularLocation>
        <location evidence="1">Endoplasmic reticulum membrane</location>
        <topology evidence="1">Multi-pass membrane protein</topology>
    </subcellularLocation>
</comment>
<dbReference type="GO" id="GO:0005787">
    <property type="term" value="C:signal peptidase complex"/>
    <property type="evidence" value="ECO:0007669"/>
    <property type="project" value="InterPro"/>
</dbReference>
<comment type="function">
    <text evidence="8">Component of the signal peptidase complex (SPC) which catalyzes the cleavage of N-terminal signal sequences from nascent proteins as they are translocated into the lumen of the endoplasmic reticulum. Enhances the enzymatic activity of SPC and facilitates the interactions between different components of the translocation site.</text>
</comment>
<dbReference type="GeneID" id="30034562"/>
<dbReference type="Pfam" id="PF06703">
    <property type="entry name" value="SPC25"/>
    <property type="match status" value="1"/>
</dbReference>
<gene>
    <name evidence="10" type="ORF">AWJ20_263</name>
</gene>
<dbReference type="PANTHER" id="PTHR13085">
    <property type="entry name" value="MICROSOMAL SIGNAL PEPTIDASE 25 KDA SUBUNIT"/>
    <property type="match status" value="1"/>
</dbReference>
<name>A0A167CRP6_9ASCO</name>
<reference evidence="10 11" key="1">
    <citation type="submission" date="2016-02" db="EMBL/GenBank/DDBJ databases">
        <title>Complete genome sequence and transcriptome regulation of the pentose utilising yeast Sugiyamaella lignohabitans.</title>
        <authorList>
            <person name="Bellasio M."/>
            <person name="Peymann A."/>
            <person name="Valli M."/>
            <person name="Sipitzky M."/>
            <person name="Graf A."/>
            <person name="Sauer M."/>
            <person name="Marx H."/>
            <person name="Mattanovich D."/>
        </authorList>
    </citation>
    <scope>NUCLEOTIDE SEQUENCE [LARGE SCALE GENOMIC DNA]</scope>
    <source>
        <strain evidence="10 11">CBS 10342</strain>
    </source>
</reference>
<keyword evidence="5" id="KW-0256">Endoplasmic reticulum</keyword>
<dbReference type="AlphaFoldDB" id="A0A167CRP6"/>
<evidence type="ECO:0000256" key="9">
    <source>
        <dbReference type="SAM" id="Phobius"/>
    </source>
</evidence>
<dbReference type="GO" id="GO:0045047">
    <property type="term" value="P:protein targeting to ER"/>
    <property type="evidence" value="ECO:0007669"/>
    <property type="project" value="TreeGrafter"/>
</dbReference>